<accession>A0AAD5R8G6</accession>
<sequence length="108" mass="12375">MLGRLPSHVDRQTWRQLLLETGDITSLMDQDVVVKGPQGQADIIWTRDELPRLTEIQKLSVAFLQLVQCISLKFLQKTLQRYEAGRKCAKHHYGNTSVFTMAKGFVTM</sequence>
<dbReference type="Proteomes" id="UP001196413">
    <property type="component" value="Unassembled WGS sequence"/>
</dbReference>
<dbReference type="EMBL" id="JAHQIW010007023">
    <property type="protein sequence ID" value="KAJ1371695.1"/>
    <property type="molecule type" value="Genomic_DNA"/>
</dbReference>
<gene>
    <name evidence="1" type="ORF">KIN20_033682</name>
</gene>
<reference evidence="1" key="1">
    <citation type="submission" date="2021-06" db="EMBL/GenBank/DDBJ databases">
        <title>Parelaphostrongylus tenuis whole genome reference sequence.</title>
        <authorList>
            <person name="Garwood T.J."/>
            <person name="Larsen P.A."/>
            <person name="Fountain-Jones N.M."/>
            <person name="Garbe J.R."/>
            <person name="Macchietto M.G."/>
            <person name="Kania S.A."/>
            <person name="Gerhold R.W."/>
            <person name="Richards J.E."/>
            <person name="Wolf T.M."/>
        </authorList>
    </citation>
    <scope>NUCLEOTIDE SEQUENCE</scope>
    <source>
        <strain evidence="1">MNPRO001-30</strain>
        <tissue evidence="1">Meninges</tissue>
    </source>
</reference>
<evidence type="ECO:0000313" key="1">
    <source>
        <dbReference type="EMBL" id="KAJ1371695.1"/>
    </source>
</evidence>
<proteinExistence type="predicted"/>
<evidence type="ECO:0000313" key="2">
    <source>
        <dbReference type="Proteomes" id="UP001196413"/>
    </source>
</evidence>
<dbReference type="AlphaFoldDB" id="A0AAD5R8G6"/>
<comment type="caution">
    <text evidence="1">The sequence shown here is derived from an EMBL/GenBank/DDBJ whole genome shotgun (WGS) entry which is preliminary data.</text>
</comment>
<organism evidence="1 2">
    <name type="scientific">Parelaphostrongylus tenuis</name>
    <name type="common">Meningeal worm</name>
    <dbReference type="NCBI Taxonomy" id="148309"/>
    <lineage>
        <taxon>Eukaryota</taxon>
        <taxon>Metazoa</taxon>
        <taxon>Ecdysozoa</taxon>
        <taxon>Nematoda</taxon>
        <taxon>Chromadorea</taxon>
        <taxon>Rhabditida</taxon>
        <taxon>Rhabditina</taxon>
        <taxon>Rhabditomorpha</taxon>
        <taxon>Strongyloidea</taxon>
        <taxon>Metastrongylidae</taxon>
        <taxon>Parelaphostrongylus</taxon>
    </lineage>
</organism>
<keyword evidence="2" id="KW-1185">Reference proteome</keyword>
<name>A0AAD5R8G6_PARTN</name>
<protein>
    <submittedName>
        <fullName evidence="1">Uncharacterized protein</fullName>
    </submittedName>
</protein>